<evidence type="ECO:0000259" key="1">
    <source>
        <dbReference type="Pfam" id="PF12680"/>
    </source>
</evidence>
<dbReference type="Pfam" id="PF12680">
    <property type="entry name" value="SnoaL_2"/>
    <property type="match status" value="1"/>
</dbReference>
<name>A0AAW0S4L3_9HYPO</name>
<reference evidence="2 3" key="1">
    <citation type="submission" date="2020-02" db="EMBL/GenBank/DDBJ databases">
        <title>Comparative genomics of the hypocrealean fungal genus Beauvera.</title>
        <authorList>
            <person name="Showalter D.N."/>
            <person name="Bushley K.E."/>
            <person name="Rehner S.A."/>
        </authorList>
    </citation>
    <scope>NUCLEOTIDE SEQUENCE [LARGE SCALE GENOMIC DNA]</scope>
    <source>
        <strain evidence="2 3">ARSEF4384</strain>
    </source>
</reference>
<dbReference type="Gene3D" id="3.10.450.50">
    <property type="match status" value="1"/>
</dbReference>
<sequence>MTTLREKQEATARALFDGYNQYTADAVLRVRAPECIHSWWPTSMKRPSKTNDEFREFFKPMEKTMKNYKVKIHKIINDPETHTLALYATGTGESAAAPYQGEYCFFLTFTEDGEKITQIEQFVDSAFAYNYLAKVNEYNEKHSS</sequence>
<dbReference type="SUPFAM" id="SSF54427">
    <property type="entry name" value="NTF2-like"/>
    <property type="match status" value="1"/>
</dbReference>
<dbReference type="InterPro" id="IPR037401">
    <property type="entry name" value="SnoaL-like"/>
</dbReference>
<keyword evidence="3" id="KW-1185">Reference proteome</keyword>
<proteinExistence type="predicted"/>
<dbReference type="PANTHER" id="PTHR39598:SF1">
    <property type="entry name" value="AUSTINOID BIOSYNTHESIS CLUSTERS PROTEIN F-RELATED"/>
    <property type="match status" value="1"/>
</dbReference>
<evidence type="ECO:0000313" key="3">
    <source>
        <dbReference type="Proteomes" id="UP001397290"/>
    </source>
</evidence>
<comment type="caution">
    <text evidence="2">The sequence shown here is derived from an EMBL/GenBank/DDBJ whole genome shotgun (WGS) entry which is preliminary data.</text>
</comment>
<dbReference type="PANTHER" id="PTHR39598">
    <property type="entry name" value="AUSTINOL SYNTHESIS PROTEIN F-RELATED"/>
    <property type="match status" value="1"/>
</dbReference>
<feature type="domain" description="SnoaL-like" evidence="1">
    <location>
        <begin position="12"/>
        <end position="118"/>
    </location>
</feature>
<dbReference type="InterPro" id="IPR032710">
    <property type="entry name" value="NTF2-like_dom_sf"/>
</dbReference>
<evidence type="ECO:0000313" key="2">
    <source>
        <dbReference type="EMBL" id="KAK8149579.1"/>
    </source>
</evidence>
<dbReference type="Proteomes" id="UP001397290">
    <property type="component" value="Unassembled WGS sequence"/>
</dbReference>
<protein>
    <recommendedName>
        <fullName evidence="1">SnoaL-like domain-containing protein</fullName>
    </recommendedName>
</protein>
<accession>A0AAW0S4L3</accession>
<gene>
    <name evidence="2" type="ORF">G3M48_006463</name>
</gene>
<dbReference type="AlphaFoldDB" id="A0AAW0S4L3"/>
<dbReference type="EMBL" id="JAAHCF010000044">
    <property type="protein sequence ID" value="KAK8149579.1"/>
    <property type="molecule type" value="Genomic_DNA"/>
</dbReference>
<organism evidence="2 3">
    <name type="scientific">Beauveria asiatica</name>
    <dbReference type="NCBI Taxonomy" id="1069075"/>
    <lineage>
        <taxon>Eukaryota</taxon>
        <taxon>Fungi</taxon>
        <taxon>Dikarya</taxon>
        <taxon>Ascomycota</taxon>
        <taxon>Pezizomycotina</taxon>
        <taxon>Sordariomycetes</taxon>
        <taxon>Hypocreomycetidae</taxon>
        <taxon>Hypocreales</taxon>
        <taxon>Cordycipitaceae</taxon>
        <taxon>Beauveria</taxon>
    </lineage>
</organism>
<dbReference type="InterPro" id="IPR050977">
    <property type="entry name" value="Fungal_Meroterpenoid_Isomerase"/>
</dbReference>